<evidence type="ECO:0000313" key="6">
    <source>
        <dbReference type="EMBL" id="MFC7749026.1"/>
    </source>
</evidence>
<evidence type="ECO:0000256" key="1">
    <source>
        <dbReference type="ARBA" id="ARBA00009437"/>
    </source>
</evidence>
<dbReference type="PANTHER" id="PTHR30126:SF40">
    <property type="entry name" value="HTH-TYPE TRANSCRIPTIONAL REGULATOR GLTR"/>
    <property type="match status" value="1"/>
</dbReference>
<keyword evidence="2" id="KW-0805">Transcription regulation</keyword>
<evidence type="ECO:0000259" key="5">
    <source>
        <dbReference type="PROSITE" id="PS50931"/>
    </source>
</evidence>
<feature type="domain" description="HTH lysR-type" evidence="5">
    <location>
        <begin position="1"/>
        <end position="58"/>
    </location>
</feature>
<dbReference type="Pfam" id="PF00126">
    <property type="entry name" value="HTH_1"/>
    <property type="match status" value="1"/>
</dbReference>
<accession>A0ABW2UYP1</accession>
<dbReference type="SUPFAM" id="SSF46785">
    <property type="entry name" value="Winged helix' DNA-binding domain"/>
    <property type="match status" value="1"/>
</dbReference>
<name>A0ABW2UYP1_9BACL</name>
<dbReference type="InterPro" id="IPR000847">
    <property type="entry name" value="LysR_HTH_N"/>
</dbReference>
<evidence type="ECO:0000256" key="3">
    <source>
        <dbReference type="ARBA" id="ARBA00023125"/>
    </source>
</evidence>
<dbReference type="RefSeq" id="WP_170209554.1">
    <property type="nucleotide sequence ID" value="NZ_JBHTGQ010000008.1"/>
</dbReference>
<comment type="caution">
    <text evidence="6">The sequence shown here is derived from an EMBL/GenBank/DDBJ whole genome shotgun (WGS) entry which is preliminary data.</text>
</comment>
<keyword evidence="4" id="KW-0804">Transcription</keyword>
<evidence type="ECO:0000256" key="4">
    <source>
        <dbReference type="ARBA" id="ARBA00023163"/>
    </source>
</evidence>
<comment type="similarity">
    <text evidence="1">Belongs to the LysR transcriptional regulatory family.</text>
</comment>
<proteinExistence type="inferred from homology"/>
<evidence type="ECO:0000313" key="7">
    <source>
        <dbReference type="Proteomes" id="UP001596528"/>
    </source>
</evidence>
<dbReference type="Pfam" id="PF03466">
    <property type="entry name" value="LysR_substrate"/>
    <property type="match status" value="1"/>
</dbReference>
<organism evidence="6 7">
    <name type="scientific">Paenibacillus thermoaerophilus</name>
    <dbReference type="NCBI Taxonomy" id="1215385"/>
    <lineage>
        <taxon>Bacteria</taxon>
        <taxon>Bacillati</taxon>
        <taxon>Bacillota</taxon>
        <taxon>Bacilli</taxon>
        <taxon>Bacillales</taxon>
        <taxon>Paenibacillaceae</taxon>
        <taxon>Paenibacillus</taxon>
    </lineage>
</organism>
<sequence length="297" mass="33161">MDLQYFITFREVARCLSYTRAAERLGYAQPSVTVQIQKLERHYGAELFVRNGKTLALTEAGARLLPLADRIVEASFEAEQALRESGPERLHIGTIESLTAFFLPPYLQAFRQVCPNANLQIFPSAQNDVIANIRDGALDIGLILDPPLSDPELRSIPLRREPLLLVCTPGHPLLRHRELTAADLQSQPLILGEATCTYREALERSIRDEQVEVQVVSELGSIEAIKQCVKIGLGSALLPQLAVASELESGQLASVPFRENELPPFYIQLIWHRNRYLSPTLQKLAAMLCEPRDSRSA</sequence>
<dbReference type="Gene3D" id="3.40.190.290">
    <property type="match status" value="1"/>
</dbReference>
<dbReference type="Gene3D" id="1.10.10.10">
    <property type="entry name" value="Winged helix-like DNA-binding domain superfamily/Winged helix DNA-binding domain"/>
    <property type="match status" value="1"/>
</dbReference>
<protein>
    <submittedName>
        <fullName evidence="6">LysR family transcriptional regulator</fullName>
    </submittedName>
</protein>
<dbReference type="PRINTS" id="PR00039">
    <property type="entry name" value="HTHLYSR"/>
</dbReference>
<dbReference type="PROSITE" id="PS50931">
    <property type="entry name" value="HTH_LYSR"/>
    <property type="match status" value="1"/>
</dbReference>
<keyword evidence="7" id="KW-1185">Reference proteome</keyword>
<dbReference type="Proteomes" id="UP001596528">
    <property type="component" value="Unassembled WGS sequence"/>
</dbReference>
<dbReference type="SUPFAM" id="SSF53850">
    <property type="entry name" value="Periplasmic binding protein-like II"/>
    <property type="match status" value="1"/>
</dbReference>
<dbReference type="InterPro" id="IPR036390">
    <property type="entry name" value="WH_DNA-bd_sf"/>
</dbReference>
<evidence type="ECO:0000256" key="2">
    <source>
        <dbReference type="ARBA" id="ARBA00023015"/>
    </source>
</evidence>
<dbReference type="InterPro" id="IPR005119">
    <property type="entry name" value="LysR_subst-bd"/>
</dbReference>
<reference evidence="7" key="1">
    <citation type="journal article" date="2019" name="Int. J. Syst. Evol. Microbiol.">
        <title>The Global Catalogue of Microorganisms (GCM) 10K type strain sequencing project: providing services to taxonomists for standard genome sequencing and annotation.</title>
        <authorList>
            <consortium name="The Broad Institute Genomics Platform"/>
            <consortium name="The Broad Institute Genome Sequencing Center for Infectious Disease"/>
            <person name="Wu L."/>
            <person name="Ma J."/>
        </authorList>
    </citation>
    <scope>NUCLEOTIDE SEQUENCE [LARGE SCALE GENOMIC DNA]</scope>
    <source>
        <strain evidence="7">JCM 18657</strain>
    </source>
</reference>
<dbReference type="PANTHER" id="PTHR30126">
    <property type="entry name" value="HTH-TYPE TRANSCRIPTIONAL REGULATOR"/>
    <property type="match status" value="1"/>
</dbReference>
<dbReference type="InterPro" id="IPR036388">
    <property type="entry name" value="WH-like_DNA-bd_sf"/>
</dbReference>
<keyword evidence="3" id="KW-0238">DNA-binding</keyword>
<dbReference type="CDD" id="cd05466">
    <property type="entry name" value="PBP2_LTTR_substrate"/>
    <property type="match status" value="1"/>
</dbReference>
<dbReference type="EMBL" id="JBHTGQ010000008">
    <property type="protein sequence ID" value="MFC7749026.1"/>
    <property type="molecule type" value="Genomic_DNA"/>
</dbReference>
<gene>
    <name evidence="6" type="ORF">ACFQWB_03570</name>
</gene>